<dbReference type="RefSeq" id="WP_093883952.1">
    <property type="nucleotide sequence ID" value="NZ_FOBS01000018.1"/>
</dbReference>
<dbReference type="InterPro" id="IPR006638">
    <property type="entry name" value="Elp3/MiaA/NifB-like_rSAM"/>
</dbReference>
<dbReference type="GO" id="GO:0003824">
    <property type="term" value="F:catalytic activity"/>
    <property type="evidence" value="ECO:0007669"/>
    <property type="project" value="InterPro"/>
</dbReference>
<dbReference type="CDD" id="cd02068">
    <property type="entry name" value="radical_SAM_B12_BD"/>
    <property type="match status" value="1"/>
</dbReference>
<dbReference type="Pfam" id="PF04055">
    <property type="entry name" value="Radical_SAM"/>
    <property type="match status" value="1"/>
</dbReference>
<evidence type="ECO:0000256" key="2">
    <source>
        <dbReference type="ARBA" id="ARBA00022691"/>
    </source>
</evidence>
<keyword evidence="5" id="KW-0411">Iron-sulfur</keyword>
<dbReference type="SUPFAM" id="SSF52242">
    <property type="entry name" value="Cobalamin (vitamin B12)-binding domain"/>
    <property type="match status" value="1"/>
</dbReference>
<sequence length="486" mass="54541">MTGLSTNGKKRIALVHPRGFNWLPGSRDVTDVANRMAPQGLLSIAACLLQEGHDVFLYDCLGPGVSPDLNVQVKTVLAYQPDLVGFSATTSSFPDAAEMAGKIKKASAAISTVCGGVHVSALMGDLLAAYPAFDFLCAGEGEDTLTELAGGKTPEEIPGLIRRQGSEVVVNPPRSPIPDLDTLPFPAYEKLKGFPKDYHLPLFSYVHTPGATMITSRGCMYSCSYCDRSVFKRGFRYNSAPYIYEHMNYLRTRFGVRHVNIYDDLFTFDRKRIVELCETLCRRPLGMNFNCAVRVGHTDDALLSMLKEAGCLMVSLGVESADPQMLARHKSGVSLEAVRDTVKRIQDAGLRAKGLFMMGLPGETEESIRKTSDFIIDLGLDDMNMAKFTPFPGAPLWPTIREEGMFEEDWRLMNCLNFVFVPRGIESRERLDQLYNGHVKRFYSDPGWRKKFRDRLWEHRHSLLYLIRHLPSFWLAKRQFEPGRSS</sequence>
<dbReference type="InterPro" id="IPR058240">
    <property type="entry name" value="rSAM_sf"/>
</dbReference>
<dbReference type="GO" id="GO:0005829">
    <property type="term" value="C:cytosol"/>
    <property type="evidence" value="ECO:0007669"/>
    <property type="project" value="TreeGrafter"/>
</dbReference>
<dbReference type="SFLD" id="SFLDG01082">
    <property type="entry name" value="B12-binding_domain_containing"/>
    <property type="match status" value="1"/>
</dbReference>
<evidence type="ECO:0000256" key="4">
    <source>
        <dbReference type="ARBA" id="ARBA00023004"/>
    </source>
</evidence>
<dbReference type="PROSITE" id="PS51918">
    <property type="entry name" value="RADICAL_SAM"/>
    <property type="match status" value="1"/>
</dbReference>
<dbReference type="CDD" id="cd01335">
    <property type="entry name" value="Radical_SAM"/>
    <property type="match status" value="1"/>
</dbReference>
<name>A0A1H7YUR6_9BACT</name>
<keyword evidence="9" id="KW-1185">Reference proteome</keyword>
<evidence type="ECO:0000256" key="5">
    <source>
        <dbReference type="ARBA" id="ARBA00023014"/>
    </source>
</evidence>
<dbReference type="Proteomes" id="UP000198744">
    <property type="component" value="Unassembled WGS sequence"/>
</dbReference>
<keyword evidence="4" id="KW-0408">Iron</keyword>
<reference evidence="8 9" key="1">
    <citation type="submission" date="2016-10" db="EMBL/GenBank/DDBJ databases">
        <authorList>
            <person name="de Groot N.N."/>
        </authorList>
    </citation>
    <scope>NUCLEOTIDE SEQUENCE [LARGE SCALE GENOMIC DNA]</scope>
    <source>
        <strain evidence="8 9">DSM 8423</strain>
    </source>
</reference>
<dbReference type="SMART" id="SM00729">
    <property type="entry name" value="Elp3"/>
    <property type="match status" value="1"/>
</dbReference>
<dbReference type="InterPro" id="IPR006158">
    <property type="entry name" value="Cobalamin-bd"/>
</dbReference>
<dbReference type="SFLD" id="SFLDS00029">
    <property type="entry name" value="Radical_SAM"/>
    <property type="match status" value="1"/>
</dbReference>
<dbReference type="Pfam" id="PF02310">
    <property type="entry name" value="B12-binding"/>
    <property type="match status" value="1"/>
</dbReference>
<keyword evidence="2" id="KW-0949">S-adenosyl-L-methionine</keyword>
<comment type="cofactor">
    <cofactor evidence="1">
        <name>[4Fe-4S] cluster</name>
        <dbReference type="ChEBI" id="CHEBI:49883"/>
    </cofactor>
</comment>
<dbReference type="InterPro" id="IPR007197">
    <property type="entry name" value="rSAM"/>
</dbReference>
<dbReference type="AlphaFoldDB" id="A0A1H7YUR6"/>
<dbReference type="InterPro" id="IPR036724">
    <property type="entry name" value="Cobalamin-bd_sf"/>
</dbReference>
<evidence type="ECO:0000256" key="3">
    <source>
        <dbReference type="ARBA" id="ARBA00022723"/>
    </source>
</evidence>
<proteinExistence type="predicted"/>
<dbReference type="InterPro" id="IPR051198">
    <property type="entry name" value="BchE-like"/>
</dbReference>
<dbReference type="SUPFAM" id="SSF102114">
    <property type="entry name" value="Radical SAM enzymes"/>
    <property type="match status" value="1"/>
</dbReference>
<dbReference type="GO" id="GO:0046872">
    <property type="term" value="F:metal ion binding"/>
    <property type="evidence" value="ECO:0007669"/>
    <property type="project" value="UniProtKB-KW"/>
</dbReference>
<dbReference type="InterPro" id="IPR023404">
    <property type="entry name" value="rSAM_horseshoe"/>
</dbReference>
<feature type="domain" description="B12-binding" evidence="6">
    <location>
        <begin position="24"/>
        <end position="159"/>
    </location>
</feature>
<dbReference type="PANTHER" id="PTHR43409">
    <property type="entry name" value="ANAEROBIC MAGNESIUM-PROTOPORPHYRIN IX MONOMETHYL ESTER CYCLASE-RELATED"/>
    <property type="match status" value="1"/>
</dbReference>
<accession>A0A1H7YUR6</accession>
<dbReference type="InterPro" id="IPR034466">
    <property type="entry name" value="Methyltransferase_Class_B"/>
</dbReference>
<feature type="domain" description="Radical SAM core" evidence="7">
    <location>
        <begin position="205"/>
        <end position="423"/>
    </location>
</feature>
<organism evidence="8 9">
    <name type="scientific">Syntrophus gentianae</name>
    <dbReference type="NCBI Taxonomy" id="43775"/>
    <lineage>
        <taxon>Bacteria</taxon>
        <taxon>Pseudomonadati</taxon>
        <taxon>Thermodesulfobacteriota</taxon>
        <taxon>Syntrophia</taxon>
        <taxon>Syntrophales</taxon>
        <taxon>Syntrophaceae</taxon>
        <taxon>Syntrophus</taxon>
    </lineage>
</organism>
<dbReference type="OrthoDB" id="9762608at2"/>
<dbReference type="PANTHER" id="PTHR43409:SF16">
    <property type="entry name" value="SLR0320 PROTEIN"/>
    <property type="match status" value="1"/>
</dbReference>
<evidence type="ECO:0000259" key="7">
    <source>
        <dbReference type="PROSITE" id="PS51918"/>
    </source>
</evidence>
<evidence type="ECO:0000259" key="6">
    <source>
        <dbReference type="PROSITE" id="PS51332"/>
    </source>
</evidence>
<gene>
    <name evidence="8" type="ORF">SAMN04489760_11848</name>
</gene>
<dbReference type="SFLD" id="SFLDG01123">
    <property type="entry name" value="methyltransferase_(Class_B)"/>
    <property type="match status" value="1"/>
</dbReference>
<protein>
    <submittedName>
        <fullName evidence="8">B12 binding domain-containing protein</fullName>
    </submittedName>
</protein>
<dbReference type="GO" id="GO:0031419">
    <property type="term" value="F:cobalamin binding"/>
    <property type="evidence" value="ECO:0007669"/>
    <property type="project" value="InterPro"/>
</dbReference>
<dbReference type="Gene3D" id="3.80.30.20">
    <property type="entry name" value="tm_1862 like domain"/>
    <property type="match status" value="1"/>
</dbReference>
<evidence type="ECO:0000256" key="1">
    <source>
        <dbReference type="ARBA" id="ARBA00001966"/>
    </source>
</evidence>
<evidence type="ECO:0000313" key="8">
    <source>
        <dbReference type="EMBL" id="SEM49946.1"/>
    </source>
</evidence>
<dbReference type="Gene3D" id="3.40.50.280">
    <property type="entry name" value="Cobalamin-binding domain"/>
    <property type="match status" value="1"/>
</dbReference>
<dbReference type="EMBL" id="FOBS01000018">
    <property type="protein sequence ID" value="SEM49946.1"/>
    <property type="molecule type" value="Genomic_DNA"/>
</dbReference>
<dbReference type="PROSITE" id="PS51332">
    <property type="entry name" value="B12_BINDING"/>
    <property type="match status" value="1"/>
</dbReference>
<dbReference type="GO" id="GO:0051539">
    <property type="term" value="F:4 iron, 4 sulfur cluster binding"/>
    <property type="evidence" value="ECO:0007669"/>
    <property type="project" value="UniProtKB-KW"/>
</dbReference>
<keyword evidence="3" id="KW-0479">Metal-binding</keyword>
<dbReference type="STRING" id="43775.SAMN04489760_11848"/>
<evidence type="ECO:0000313" key="9">
    <source>
        <dbReference type="Proteomes" id="UP000198744"/>
    </source>
</evidence>